<feature type="compositionally biased region" description="Basic and acidic residues" evidence="1">
    <location>
        <begin position="93"/>
        <end position="125"/>
    </location>
</feature>
<keyword evidence="3" id="KW-1185">Reference proteome</keyword>
<dbReference type="EMBL" id="KQ965814">
    <property type="protein sequence ID" value="KXS10797.1"/>
    <property type="molecule type" value="Genomic_DNA"/>
</dbReference>
<dbReference type="AlphaFoldDB" id="A0A139A1Y9"/>
<organism evidence="2 3">
    <name type="scientific">Gonapodya prolifera (strain JEL478)</name>
    <name type="common">Monoblepharis prolifera</name>
    <dbReference type="NCBI Taxonomy" id="1344416"/>
    <lineage>
        <taxon>Eukaryota</taxon>
        <taxon>Fungi</taxon>
        <taxon>Fungi incertae sedis</taxon>
        <taxon>Chytridiomycota</taxon>
        <taxon>Chytridiomycota incertae sedis</taxon>
        <taxon>Monoblepharidomycetes</taxon>
        <taxon>Monoblepharidales</taxon>
        <taxon>Gonapodyaceae</taxon>
        <taxon>Gonapodya</taxon>
    </lineage>
</organism>
<protein>
    <submittedName>
        <fullName evidence="2">Uncharacterized protein</fullName>
    </submittedName>
</protein>
<evidence type="ECO:0000313" key="2">
    <source>
        <dbReference type="EMBL" id="KXS10797.1"/>
    </source>
</evidence>
<proteinExistence type="predicted"/>
<dbReference type="Proteomes" id="UP000070544">
    <property type="component" value="Unassembled WGS sequence"/>
</dbReference>
<evidence type="ECO:0000313" key="3">
    <source>
        <dbReference type="Proteomes" id="UP000070544"/>
    </source>
</evidence>
<gene>
    <name evidence="2" type="ORF">M427DRAFT_47756</name>
</gene>
<sequence length="171" mass="18748">MDKIKKMLHLPSKQEDKPDESILSPANHAVGGTAPHTRTAPSTTSDTSKRLPEKTGGLAAVRGTTVPTDEERLTSGRGTEDVTKTHRGVAPAHGEEVKHPHNPTHGEEVKHPHNPTHGEDIKHQHNPMHGEEIKHQHNLTHGDEVKQSYRAKMADAVAAETAEKEVEVIWT</sequence>
<feature type="compositionally biased region" description="Basic and acidic residues" evidence="1">
    <location>
        <begin position="69"/>
        <end position="84"/>
    </location>
</feature>
<name>A0A139A1Y9_GONPJ</name>
<accession>A0A139A1Y9</accession>
<feature type="region of interest" description="Disordered" evidence="1">
    <location>
        <begin position="1"/>
        <end position="125"/>
    </location>
</feature>
<reference evidence="2 3" key="1">
    <citation type="journal article" date="2015" name="Genome Biol. Evol.">
        <title>Phylogenomic analyses indicate that early fungi evolved digesting cell walls of algal ancestors of land plants.</title>
        <authorList>
            <person name="Chang Y."/>
            <person name="Wang S."/>
            <person name="Sekimoto S."/>
            <person name="Aerts A.L."/>
            <person name="Choi C."/>
            <person name="Clum A."/>
            <person name="LaButti K.M."/>
            <person name="Lindquist E.A."/>
            <person name="Yee Ngan C."/>
            <person name="Ohm R.A."/>
            <person name="Salamov A.A."/>
            <person name="Grigoriev I.V."/>
            <person name="Spatafora J.W."/>
            <person name="Berbee M.L."/>
        </authorList>
    </citation>
    <scope>NUCLEOTIDE SEQUENCE [LARGE SCALE GENOMIC DNA]</scope>
    <source>
        <strain evidence="2 3">JEL478</strain>
    </source>
</reference>
<evidence type="ECO:0000256" key="1">
    <source>
        <dbReference type="SAM" id="MobiDB-lite"/>
    </source>
</evidence>